<evidence type="ECO:0000313" key="2">
    <source>
        <dbReference type="EMBL" id="MCM2369862.1"/>
    </source>
</evidence>
<dbReference type="EMBL" id="JAMQBK010000014">
    <property type="protein sequence ID" value="MCM2369862.1"/>
    <property type="molecule type" value="Genomic_DNA"/>
</dbReference>
<dbReference type="RefSeq" id="WP_250927533.1">
    <property type="nucleotide sequence ID" value="NZ_JAMQBK010000014.1"/>
</dbReference>
<keyword evidence="3" id="KW-1185">Reference proteome</keyword>
<feature type="region of interest" description="Disordered" evidence="1">
    <location>
        <begin position="36"/>
        <end position="111"/>
    </location>
</feature>
<evidence type="ECO:0000313" key="3">
    <source>
        <dbReference type="Proteomes" id="UP001202961"/>
    </source>
</evidence>
<organism evidence="2 3">
    <name type="scientific">Aporhodopirellula aestuarii</name>
    <dbReference type="NCBI Taxonomy" id="2950107"/>
    <lineage>
        <taxon>Bacteria</taxon>
        <taxon>Pseudomonadati</taxon>
        <taxon>Planctomycetota</taxon>
        <taxon>Planctomycetia</taxon>
        <taxon>Pirellulales</taxon>
        <taxon>Pirellulaceae</taxon>
        <taxon>Aporhodopirellula</taxon>
    </lineage>
</organism>
<proteinExistence type="predicted"/>
<feature type="compositionally biased region" description="Polar residues" evidence="1">
    <location>
        <begin position="38"/>
        <end position="60"/>
    </location>
</feature>
<feature type="compositionally biased region" description="Basic and acidic residues" evidence="1">
    <location>
        <begin position="63"/>
        <end position="86"/>
    </location>
</feature>
<name>A0ABT0TZ35_9BACT</name>
<protein>
    <submittedName>
        <fullName evidence="2">Uncharacterized protein</fullName>
    </submittedName>
</protein>
<dbReference type="Proteomes" id="UP001202961">
    <property type="component" value="Unassembled WGS sequence"/>
</dbReference>
<comment type="caution">
    <text evidence="2">The sequence shown here is derived from an EMBL/GenBank/DDBJ whole genome shotgun (WGS) entry which is preliminary data.</text>
</comment>
<reference evidence="2 3" key="1">
    <citation type="journal article" date="2022" name="Syst. Appl. Microbiol.">
        <title>Rhodopirellula aestuarii sp. nov., a novel member of the genus Rhodopirellula isolated from brackish sediments collected in the Tagus River estuary, Portugal.</title>
        <authorList>
            <person name="Vitorino I.R."/>
            <person name="Klimek D."/>
            <person name="Calusinska M."/>
            <person name="Lobo-da-Cunha A."/>
            <person name="Vasconcelos V."/>
            <person name="Lage O.M."/>
        </authorList>
    </citation>
    <scope>NUCLEOTIDE SEQUENCE [LARGE SCALE GENOMIC DNA]</scope>
    <source>
        <strain evidence="2 3">ICT_H3.1</strain>
    </source>
</reference>
<evidence type="ECO:0000256" key="1">
    <source>
        <dbReference type="SAM" id="MobiDB-lite"/>
    </source>
</evidence>
<sequence length="403" mass="43129">MRDTNDPRQLRMERLETRTLLAAGIFGFSEVADFVGNDASQTPTPQGSRSVGAEESSTPGNRGRFERGADVGRRSASADRQRDFSQRQRLQQQEIAAPVNSQQSVSNQQSAITQKPVAASISVSEPVGEPIAESPRNVNSAPVTSRVVIAQTVVPVPNGIVDAAIASLTSVDSSQANEVESEVLEAVSTIEPESDTRVVENETAETTEAVQLIVSADSIPDAADDGLLHWFPLWGLNLAKPSDSKVETPWQLSQDTIPLLQRVIEASPEERGEIVDSLMADWFSGPAGLISLDRVVLPTQYLSIDDFAIDVQLESAIMLHRSLGMVATGVVPPLSGPVLDAIMASLEEAAMSQNQPIADTTILQLPSAVYPAIIAVATGIAIAARRQFKHPASEPDFESNNHV</sequence>
<gene>
    <name evidence="2" type="ORF">NB063_04420</name>
</gene>
<accession>A0ABT0TZ35</accession>
<feature type="compositionally biased region" description="Low complexity" evidence="1">
    <location>
        <begin position="99"/>
        <end position="110"/>
    </location>
</feature>